<dbReference type="Proteomes" id="UP000265703">
    <property type="component" value="Unassembled WGS sequence"/>
</dbReference>
<dbReference type="PROSITE" id="PS51886">
    <property type="entry name" value="TLDC"/>
    <property type="match status" value="1"/>
</dbReference>
<dbReference type="InterPro" id="IPR011333">
    <property type="entry name" value="SKP1/BTB/POZ_sf"/>
</dbReference>
<dbReference type="Pfam" id="PF07534">
    <property type="entry name" value="TLD"/>
    <property type="match status" value="1"/>
</dbReference>
<evidence type="ECO:0000259" key="2">
    <source>
        <dbReference type="PROSITE" id="PS51886"/>
    </source>
</evidence>
<reference evidence="3 4" key="1">
    <citation type="submission" date="2018-06" db="EMBL/GenBank/DDBJ databases">
        <title>Comparative genomics reveals the genomic features of Rhizophagus irregularis, R. cerebriforme, R. diaphanum and Gigaspora rosea, and their symbiotic lifestyle signature.</title>
        <authorList>
            <person name="Morin E."/>
            <person name="San Clemente H."/>
            <person name="Chen E.C.H."/>
            <person name="De La Providencia I."/>
            <person name="Hainaut M."/>
            <person name="Kuo A."/>
            <person name="Kohler A."/>
            <person name="Murat C."/>
            <person name="Tang N."/>
            <person name="Roy S."/>
            <person name="Loubradou J."/>
            <person name="Henrissat B."/>
            <person name="Grigoriev I.V."/>
            <person name="Corradi N."/>
            <person name="Roux C."/>
            <person name="Martin F.M."/>
        </authorList>
    </citation>
    <scope>NUCLEOTIDE SEQUENCE [LARGE SCALE GENOMIC DNA]</scope>
    <source>
        <strain evidence="3 4">DAOM 227022</strain>
    </source>
</reference>
<keyword evidence="4" id="KW-1185">Reference proteome</keyword>
<dbReference type="InterPro" id="IPR000210">
    <property type="entry name" value="BTB/POZ_dom"/>
</dbReference>
<evidence type="ECO:0000313" key="3">
    <source>
        <dbReference type="EMBL" id="RIA84804.1"/>
    </source>
</evidence>
<dbReference type="PROSITE" id="PS50097">
    <property type="entry name" value="BTB"/>
    <property type="match status" value="1"/>
</dbReference>
<protein>
    <submittedName>
        <fullName evidence="3">BTB/POZ domain-containing protein</fullName>
    </submittedName>
</protein>
<feature type="domain" description="BTB" evidence="1">
    <location>
        <begin position="23"/>
        <end position="96"/>
    </location>
</feature>
<dbReference type="SUPFAM" id="SSF54695">
    <property type="entry name" value="POZ domain"/>
    <property type="match status" value="1"/>
</dbReference>
<accession>A0A397SQ79</accession>
<proteinExistence type="predicted"/>
<organism evidence="3 4">
    <name type="scientific">Glomus cerebriforme</name>
    <dbReference type="NCBI Taxonomy" id="658196"/>
    <lineage>
        <taxon>Eukaryota</taxon>
        <taxon>Fungi</taxon>
        <taxon>Fungi incertae sedis</taxon>
        <taxon>Mucoromycota</taxon>
        <taxon>Glomeromycotina</taxon>
        <taxon>Glomeromycetes</taxon>
        <taxon>Glomerales</taxon>
        <taxon>Glomeraceae</taxon>
        <taxon>Glomus</taxon>
    </lineage>
</organism>
<evidence type="ECO:0000259" key="1">
    <source>
        <dbReference type="PROSITE" id="PS50097"/>
    </source>
</evidence>
<comment type="caution">
    <text evidence="3">The sequence shown here is derived from an EMBL/GenBank/DDBJ whole genome shotgun (WGS) entry which is preliminary data.</text>
</comment>
<dbReference type="PANTHER" id="PTHR24410:SF23">
    <property type="entry name" value="BTB DOMAIN-CONTAINING PROTEIN-RELATED"/>
    <property type="match status" value="1"/>
</dbReference>
<dbReference type="Gene3D" id="3.30.710.10">
    <property type="entry name" value="Potassium Channel Kv1.1, Chain A"/>
    <property type="match status" value="1"/>
</dbReference>
<gene>
    <name evidence="3" type="ORF">C1645_831752</name>
</gene>
<dbReference type="InterPro" id="IPR006571">
    <property type="entry name" value="TLDc_dom"/>
</dbReference>
<sequence>MSITFYKEIINNYKKLYETEEGYDVKIYAGEKPNIKEFHVHSFILQTHSEFFKKTFITKDGIEKKDDHFILNLSHSPQIFEILLRYMYCGNFDLTTLQSCEILKLLLSSDELELQSLITYIQETLIKNHKDFIIKNVLEIVELTYQKKFLNKLWDSCIQEICYDSNHFFESTNFLILNPAILEIILKRDDFYLSNEIIGWENLLKWACGQQPVIQQDVNKWNKNEFKIMERRLNRFIPLIRFYHISSKDFLLKIYPFKELLPNDLVNNILAHHMAPNNKLNINIQPPRFLAHLTTIKSQEIFNIFASWIDKKQTMHYSKIGQIPYRFKLLYRNRGKTVTEFHNKCDNKGATIVIAKVTNSEQIIGGYNPLKWDSSNSWKKTNDSFIFSFTDRTNFQSAKVGYSKNEGYSIYCNSNYGPTFGGGHDLCCQNNGTWYIKNPHTYSEIHKTIYNINVDDYEVFQVIRNS</sequence>
<dbReference type="AlphaFoldDB" id="A0A397SQ79"/>
<dbReference type="CDD" id="cd18186">
    <property type="entry name" value="BTB_POZ_ZBTB_KLHL-like"/>
    <property type="match status" value="1"/>
</dbReference>
<feature type="domain" description="TLDc" evidence="2">
    <location>
        <begin position="295"/>
        <end position="463"/>
    </location>
</feature>
<dbReference type="SMART" id="SM00225">
    <property type="entry name" value="BTB"/>
    <property type="match status" value="1"/>
</dbReference>
<dbReference type="Pfam" id="PF00651">
    <property type="entry name" value="BTB"/>
    <property type="match status" value="1"/>
</dbReference>
<dbReference type="PANTHER" id="PTHR24410">
    <property type="entry name" value="HL07962P-RELATED"/>
    <property type="match status" value="1"/>
</dbReference>
<dbReference type="OrthoDB" id="2405586at2759"/>
<dbReference type="EMBL" id="QKYT01000468">
    <property type="protein sequence ID" value="RIA84804.1"/>
    <property type="molecule type" value="Genomic_DNA"/>
</dbReference>
<dbReference type="InterPro" id="IPR051481">
    <property type="entry name" value="BTB-POZ/Galectin-3-binding"/>
</dbReference>
<evidence type="ECO:0000313" key="4">
    <source>
        <dbReference type="Proteomes" id="UP000265703"/>
    </source>
</evidence>
<name>A0A397SQ79_9GLOM</name>